<organism evidence="1 2">
    <name type="scientific">Candidatus Enterousia excrementavium</name>
    <dbReference type="NCBI Taxonomy" id="2840789"/>
    <lineage>
        <taxon>Bacteria</taxon>
        <taxon>Pseudomonadati</taxon>
        <taxon>Pseudomonadota</taxon>
        <taxon>Alphaproteobacteria</taxon>
        <taxon>Candidatus Enterousia</taxon>
    </lineage>
</organism>
<gene>
    <name evidence="1" type="ORF">IAC77_01955</name>
</gene>
<sequence length="246" mass="27435">MHFYRVFPYLLSGTALIAGAGNIMNSHNRIIKSGEKSDTQFNIQLTHAPKVPLVLDYATDTTQHIDSAAISATAKRYDVVYTRANGNKFQRSGGSRAWRNNNPGCLRYSEFTVAQGAIGHAGGFAVFPDETTGMQAICALLKSDAYRDLTISQAVFKYAPPHENDTETYHASLRKITGLNTATRLSQLDDSQIMRVARAIRVVEGWMPGHEIYIHIAPKQVQSRDTIDFYAAVQQHMLKKSFEHMI</sequence>
<protein>
    <submittedName>
        <fullName evidence="1">Uncharacterized protein</fullName>
    </submittedName>
</protein>
<dbReference type="Proteomes" id="UP000721442">
    <property type="component" value="Unassembled WGS sequence"/>
</dbReference>
<comment type="caution">
    <text evidence="1">The sequence shown here is derived from an EMBL/GenBank/DDBJ whole genome shotgun (WGS) entry which is preliminary data.</text>
</comment>
<dbReference type="AlphaFoldDB" id="A0A940IBZ2"/>
<proteinExistence type="predicted"/>
<evidence type="ECO:0000313" key="2">
    <source>
        <dbReference type="Proteomes" id="UP000721442"/>
    </source>
</evidence>
<name>A0A940IBZ2_9PROT</name>
<reference evidence="1" key="2">
    <citation type="journal article" date="2021" name="PeerJ">
        <title>Extensive microbial diversity within the chicken gut microbiome revealed by metagenomics and culture.</title>
        <authorList>
            <person name="Gilroy R."/>
            <person name="Ravi A."/>
            <person name="Getino M."/>
            <person name="Pursley I."/>
            <person name="Horton D.L."/>
            <person name="Alikhan N.F."/>
            <person name="Baker D."/>
            <person name="Gharbi K."/>
            <person name="Hall N."/>
            <person name="Watson M."/>
            <person name="Adriaenssens E.M."/>
            <person name="Foster-Nyarko E."/>
            <person name="Jarju S."/>
            <person name="Secka A."/>
            <person name="Antonio M."/>
            <person name="Oren A."/>
            <person name="Chaudhuri R.R."/>
            <person name="La Ragione R."/>
            <person name="Hildebrand F."/>
            <person name="Pallen M.J."/>
        </authorList>
    </citation>
    <scope>NUCLEOTIDE SEQUENCE</scope>
    <source>
        <strain evidence="1">B1-16210</strain>
    </source>
</reference>
<reference evidence="1" key="1">
    <citation type="submission" date="2020-10" db="EMBL/GenBank/DDBJ databases">
        <authorList>
            <person name="Gilroy R."/>
        </authorList>
    </citation>
    <scope>NUCLEOTIDE SEQUENCE</scope>
    <source>
        <strain evidence="1">B1-16210</strain>
    </source>
</reference>
<evidence type="ECO:0000313" key="1">
    <source>
        <dbReference type="EMBL" id="MBO8407207.1"/>
    </source>
</evidence>
<accession>A0A940IBZ2</accession>
<dbReference type="EMBL" id="JADINE010000027">
    <property type="protein sequence ID" value="MBO8407207.1"/>
    <property type="molecule type" value="Genomic_DNA"/>
</dbReference>